<dbReference type="RefSeq" id="WP_159677035.1">
    <property type="nucleotide sequence ID" value="NZ_CP043727.1"/>
</dbReference>
<sequence length="226" mass="25033">MAIEINYQADIRHQTISSYTKQWATDFGDIATELSDSKFHLYSAGPNPPTVGVKYAIQSNSPQSKAAIVMESKGMHAAMVFEVNEIKKSTGTTLIEGKNENLQFGKYLIPIPDADLEDPQFHQLQLKQTQLKLSGINISDDIDTSIFEIVFAMLTDNINRNDIDLGVYNLLRGNIDPMMKTLEAQGIDVNTPLKDIVIARQFDVSSEMPVIDTVGVTEANEILLIA</sequence>
<dbReference type="EMBL" id="CP043727">
    <property type="protein sequence ID" value="QHB30859.1"/>
    <property type="molecule type" value="Genomic_DNA"/>
</dbReference>
<evidence type="ECO:0008006" key="3">
    <source>
        <dbReference type="Google" id="ProtNLM"/>
    </source>
</evidence>
<dbReference type="AlphaFoldDB" id="A0A857EWJ4"/>
<gene>
    <name evidence="1" type="ORF">F0T03_00625</name>
</gene>
<protein>
    <recommendedName>
        <fullName evidence="3">Hemophore</fullName>
    </recommendedName>
</protein>
<dbReference type="Pfam" id="PF06438">
    <property type="entry name" value="HasA"/>
    <property type="match status" value="1"/>
</dbReference>
<name>A0A857EWJ4_9GAMM</name>
<dbReference type="InterPro" id="IPR010495">
    <property type="entry name" value="HasA_haem-bd"/>
</dbReference>
<dbReference type="KEGG" id="yca:F0T03_00625"/>
<dbReference type="Proteomes" id="UP000464402">
    <property type="component" value="Chromosome"/>
</dbReference>
<evidence type="ECO:0000313" key="2">
    <source>
        <dbReference type="Proteomes" id="UP000464402"/>
    </source>
</evidence>
<dbReference type="InterPro" id="IPR036912">
    <property type="entry name" value="HasA_haem-bd_sf"/>
</dbReference>
<keyword evidence="2" id="KW-1185">Reference proteome</keyword>
<organism evidence="1 2">
    <name type="scientific">Yersinia canariae</name>
    <dbReference type="NCBI Taxonomy" id="2607663"/>
    <lineage>
        <taxon>Bacteria</taxon>
        <taxon>Pseudomonadati</taxon>
        <taxon>Pseudomonadota</taxon>
        <taxon>Gammaproteobacteria</taxon>
        <taxon>Enterobacterales</taxon>
        <taxon>Yersiniaceae</taxon>
        <taxon>Yersinia</taxon>
    </lineage>
</organism>
<evidence type="ECO:0000313" key="1">
    <source>
        <dbReference type="EMBL" id="QHB30859.1"/>
    </source>
</evidence>
<accession>A0A857EWJ4</accession>
<dbReference type="SUPFAM" id="SSF54621">
    <property type="entry name" value="Heme-binding protein A (HasA)"/>
    <property type="match status" value="1"/>
</dbReference>
<dbReference type="Gene3D" id="3.30.1500.10">
    <property type="entry name" value="Haem-binding HasA"/>
    <property type="match status" value="1"/>
</dbReference>
<proteinExistence type="predicted"/>
<reference evidence="2" key="1">
    <citation type="submission" date="2019-09" db="EMBL/GenBank/DDBJ databases">
        <title>Yersinia canariae sp. nov., isolated from a human yersiniosis case.</title>
        <authorList>
            <person name="Nguyen S.V."/>
            <person name="Greig D."/>
            <person name="Hurley D."/>
            <person name="Cao Y."/>
            <person name="McCabe E."/>
            <person name="Mitchell M."/>
            <person name="Jenkins C."/>
            <person name="Fanning S."/>
        </authorList>
    </citation>
    <scope>NUCLEOTIDE SEQUENCE [LARGE SCALE GENOMIC DNA]</scope>
    <source>
        <strain evidence="2">NCTC 14382</strain>
    </source>
</reference>